<evidence type="ECO:0000313" key="3">
    <source>
        <dbReference type="Proteomes" id="UP000037643"/>
    </source>
</evidence>
<dbReference type="STRING" id="543877.AM2010_43"/>
<organism evidence="2 3">
    <name type="scientific">Pelagerythrobacter marensis</name>
    <dbReference type="NCBI Taxonomy" id="543877"/>
    <lineage>
        <taxon>Bacteria</taxon>
        <taxon>Pseudomonadati</taxon>
        <taxon>Pseudomonadota</taxon>
        <taxon>Alphaproteobacteria</taxon>
        <taxon>Sphingomonadales</taxon>
        <taxon>Erythrobacteraceae</taxon>
        <taxon>Pelagerythrobacter</taxon>
    </lineage>
</organism>
<accession>A0A0G3X698</accession>
<feature type="region of interest" description="Disordered" evidence="1">
    <location>
        <begin position="294"/>
        <end position="343"/>
    </location>
</feature>
<proteinExistence type="predicted"/>
<name>A0A0G3X698_9SPHN</name>
<dbReference type="Proteomes" id="UP000037643">
    <property type="component" value="Chromosome"/>
</dbReference>
<dbReference type="EMBL" id="CP011805">
    <property type="protein sequence ID" value="AKM06136.1"/>
    <property type="molecule type" value="Genomic_DNA"/>
</dbReference>
<feature type="region of interest" description="Disordered" evidence="1">
    <location>
        <begin position="1"/>
        <end position="108"/>
    </location>
</feature>
<sequence length="343" mass="37460">MHQLTQGAQHDPMLAAPFRRTKPGLFGSRRKSPSKYLQLPQGQDGQPVVPGPISGFGGGTWNLDGSPATASDGASPIKQPSAHPSQDAGNIGMDSPTPRSGPLGGSMRQPFDYERALEVLRGDQRKPKAWQYALAAVGDALAMNSGYRPYAVQNLTAARNEQAQRQREAAAQILGWQYNDYARNQEADLRAAAPFSSGRDRVQFDPATGQSRIIHDGAEDFQTYADELGLAPGSEEYFKAVEDYVLRSAGPSAFERDVQLDDHRTGNDAELERIRNGFRVGLEQLRQTNRRGMVDYRNTNPAPPRSRMKAGSNSVVTVKTPAEAAKLPKGTKYRGPDGVVRQR</sequence>
<dbReference type="PATRIC" id="fig|543877.4.peg.44"/>
<reference evidence="2 3" key="1">
    <citation type="submission" date="2015-06" db="EMBL/GenBank/DDBJ databases">
        <authorList>
            <person name="Kim K.M."/>
        </authorList>
    </citation>
    <scope>NUCLEOTIDE SEQUENCE [LARGE SCALE GENOMIC DNA]</scope>
    <source>
        <strain evidence="2 3">KCTC 22370</strain>
    </source>
</reference>
<evidence type="ECO:0000256" key="1">
    <source>
        <dbReference type="SAM" id="MobiDB-lite"/>
    </source>
</evidence>
<evidence type="ECO:0000313" key="2">
    <source>
        <dbReference type="EMBL" id="AKM06136.1"/>
    </source>
</evidence>
<dbReference type="KEGG" id="amx:AM2010_43"/>
<protein>
    <submittedName>
        <fullName evidence="2">Uncharacterized protein</fullName>
    </submittedName>
</protein>
<dbReference type="AlphaFoldDB" id="A0A0G3X698"/>
<keyword evidence="3" id="KW-1185">Reference proteome</keyword>
<gene>
    <name evidence="2" type="ORF">AM2010_43</name>
</gene>